<evidence type="ECO:0000313" key="1">
    <source>
        <dbReference type="EMBL" id="MPC85149.1"/>
    </source>
</evidence>
<reference evidence="1 2" key="1">
    <citation type="submission" date="2019-05" db="EMBL/GenBank/DDBJ databases">
        <title>Another draft genome of Portunus trituberculatus and its Hox gene families provides insights of decapod evolution.</title>
        <authorList>
            <person name="Jeong J.-H."/>
            <person name="Song I."/>
            <person name="Kim S."/>
            <person name="Choi T."/>
            <person name="Kim D."/>
            <person name="Ryu S."/>
            <person name="Kim W."/>
        </authorList>
    </citation>
    <scope>NUCLEOTIDE SEQUENCE [LARGE SCALE GENOMIC DNA]</scope>
    <source>
        <tissue evidence="1">Muscle</tissue>
    </source>
</reference>
<accession>A0A5B7ISK1</accession>
<comment type="caution">
    <text evidence="1">The sequence shown here is derived from an EMBL/GenBank/DDBJ whole genome shotgun (WGS) entry which is preliminary data.</text>
</comment>
<evidence type="ECO:0000313" key="2">
    <source>
        <dbReference type="Proteomes" id="UP000324222"/>
    </source>
</evidence>
<dbReference type="Proteomes" id="UP000324222">
    <property type="component" value="Unassembled WGS sequence"/>
</dbReference>
<sequence length="116" mass="13159">MYNSHQECNHYHPQYHPPPNLPLVYKLPPFTTTISQLSSPTHSATPATFITIITNLPYHYYTFPYLPSSSLTTSIILLITTVTNNHYYHHRHTCTLVSRTGVCGRPGQVLNGGYDK</sequence>
<dbReference type="AlphaFoldDB" id="A0A5B7ISK1"/>
<organism evidence="1 2">
    <name type="scientific">Portunus trituberculatus</name>
    <name type="common">Swimming crab</name>
    <name type="synonym">Neptunus trituberculatus</name>
    <dbReference type="NCBI Taxonomy" id="210409"/>
    <lineage>
        <taxon>Eukaryota</taxon>
        <taxon>Metazoa</taxon>
        <taxon>Ecdysozoa</taxon>
        <taxon>Arthropoda</taxon>
        <taxon>Crustacea</taxon>
        <taxon>Multicrustacea</taxon>
        <taxon>Malacostraca</taxon>
        <taxon>Eumalacostraca</taxon>
        <taxon>Eucarida</taxon>
        <taxon>Decapoda</taxon>
        <taxon>Pleocyemata</taxon>
        <taxon>Brachyura</taxon>
        <taxon>Eubrachyura</taxon>
        <taxon>Portunoidea</taxon>
        <taxon>Portunidae</taxon>
        <taxon>Portuninae</taxon>
        <taxon>Portunus</taxon>
    </lineage>
</organism>
<gene>
    <name evidence="1" type="ORF">E2C01_079911</name>
</gene>
<proteinExistence type="predicted"/>
<dbReference type="EMBL" id="VSRR010067497">
    <property type="protein sequence ID" value="MPC85149.1"/>
    <property type="molecule type" value="Genomic_DNA"/>
</dbReference>
<protein>
    <submittedName>
        <fullName evidence="1">Uncharacterized protein</fullName>
    </submittedName>
</protein>
<name>A0A5B7ISK1_PORTR</name>
<keyword evidence="2" id="KW-1185">Reference proteome</keyword>